<dbReference type="PANTHER" id="PTHR36924:SF1">
    <property type="entry name" value="ANTITOXIN HIGA-1"/>
    <property type="match status" value="1"/>
</dbReference>
<evidence type="ECO:0000259" key="3">
    <source>
        <dbReference type="PROSITE" id="PS50943"/>
    </source>
</evidence>
<dbReference type="NCBIfam" id="TIGR02607">
    <property type="entry name" value="antidote_HigA"/>
    <property type="match status" value="1"/>
</dbReference>
<proteinExistence type="inferred from homology"/>
<dbReference type="Proteomes" id="UP000319191">
    <property type="component" value="Unassembled WGS sequence"/>
</dbReference>
<dbReference type="Pfam" id="PF01381">
    <property type="entry name" value="HTH_3"/>
    <property type="match status" value="1"/>
</dbReference>
<dbReference type="AlphaFoldDB" id="A0A552IVR9"/>
<comment type="caution">
    <text evidence="4">The sequence shown here is derived from an EMBL/GenBank/DDBJ whole genome shotgun (WGS) entry which is preliminary data.</text>
</comment>
<dbReference type="PANTHER" id="PTHR36924">
    <property type="entry name" value="ANTITOXIN HIGA-1"/>
    <property type="match status" value="1"/>
</dbReference>
<dbReference type="Gene3D" id="1.10.260.40">
    <property type="entry name" value="lambda repressor-like DNA-binding domains"/>
    <property type="match status" value="1"/>
</dbReference>
<accession>A0A552IVR9</accession>
<evidence type="ECO:0000313" key="5">
    <source>
        <dbReference type="Proteomes" id="UP000319191"/>
    </source>
</evidence>
<dbReference type="CDD" id="cd00093">
    <property type="entry name" value="HTH_XRE"/>
    <property type="match status" value="1"/>
</dbReference>
<dbReference type="EMBL" id="SFAV01000161">
    <property type="protein sequence ID" value="TRU87566.1"/>
    <property type="molecule type" value="Genomic_DNA"/>
</dbReference>
<dbReference type="InterPro" id="IPR010982">
    <property type="entry name" value="Lambda_DNA-bd_dom_sf"/>
</dbReference>
<organism evidence="4 5">
    <name type="scientific">Microcystis novacekii Mn_MB_F_20050700_S1D</name>
    <dbReference type="NCBI Taxonomy" id="2486266"/>
    <lineage>
        <taxon>Bacteria</taxon>
        <taxon>Bacillati</taxon>
        <taxon>Cyanobacteriota</taxon>
        <taxon>Cyanophyceae</taxon>
        <taxon>Oscillatoriophycideae</taxon>
        <taxon>Chroococcales</taxon>
        <taxon>Microcystaceae</taxon>
        <taxon>Microcystis</taxon>
    </lineage>
</organism>
<evidence type="ECO:0000256" key="1">
    <source>
        <dbReference type="ARBA" id="ARBA00007227"/>
    </source>
</evidence>
<dbReference type="SUPFAM" id="SSF47413">
    <property type="entry name" value="lambda repressor-like DNA-binding domains"/>
    <property type="match status" value="1"/>
</dbReference>
<keyword evidence="2" id="KW-0238">DNA-binding</keyword>
<gene>
    <name evidence="4" type="primary">higA</name>
    <name evidence="4" type="ORF">EWV54_12300</name>
</gene>
<dbReference type="Pfam" id="PF06114">
    <property type="entry name" value="Peptidase_M78"/>
    <property type="match status" value="1"/>
</dbReference>
<dbReference type="GO" id="GO:0003677">
    <property type="term" value="F:DNA binding"/>
    <property type="evidence" value="ECO:0007669"/>
    <property type="project" value="UniProtKB-KW"/>
</dbReference>
<evidence type="ECO:0000313" key="4">
    <source>
        <dbReference type="EMBL" id="TRU87566.1"/>
    </source>
</evidence>
<sequence length="385" mass="44439">MTNTIENRYAPDFVSPPGETLAEILEERNMSQSELAQRMGRPKKTINEIIKGKAEITIDTALQIELVLGTPASFWIERERLYREYLARKNENQRLKGYLGWLKQIPYRQMTELGWLKFDEDKIEQLRESLNFFAVVSPEQWEEIWGINLSIDFRKSQAFDSDRGAITAWLRQGEIEASKINCADYNELKFRDALQQIRSLTVKSIEVFQPQMIELCAAAGVALVFVPELPKTRVCGATRWLGSQKALIQLSDRYKTNDHFWVSFFHEAGHILLHGKRILFLEGQDIQDKIKEKEADIFAANFLIDSRDWQRFIANNSLGKKAINQFAEQLGIHPGIIVGRLQHEQIISHQNCNDLKDKYCLNRQDSFLVLTSDSPKGKLPISPLR</sequence>
<protein>
    <submittedName>
        <fullName evidence="4">Addiction module antidote protein, HigA family</fullName>
    </submittedName>
</protein>
<comment type="similarity">
    <text evidence="1">Belongs to the short-chain fatty acyl-CoA assimilation regulator (ScfR) family.</text>
</comment>
<feature type="domain" description="HTH cro/C1-type" evidence="3">
    <location>
        <begin position="21"/>
        <end position="75"/>
    </location>
</feature>
<dbReference type="InterPro" id="IPR001387">
    <property type="entry name" value="Cro/C1-type_HTH"/>
</dbReference>
<evidence type="ECO:0000256" key="2">
    <source>
        <dbReference type="ARBA" id="ARBA00023125"/>
    </source>
</evidence>
<dbReference type="SMART" id="SM00530">
    <property type="entry name" value="HTH_XRE"/>
    <property type="match status" value="1"/>
</dbReference>
<name>A0A552IVR9_9CHRO</name>
<dbReference type="InterPro" id="IPR013430">
    <property type="entry name" value="Toxin_antidote_HigA"/>
</dbReference>
<dbReference type="PROSITE" id="PS50943">
    <property type="entry name" value="HTH_CROC1"/>
    <property type="match status" value="1"/>
</dbReference>
<reference evidence="4 5" key="1">
    <citation type="submission" date="2019-01" db="EMBL/GenBank/DDBJ databases">
        <title>Coherence of Microcystis species and biogeography revealed through population genomics.</title>
        <authorList>
            <person name="Perez-Carrascal O.M."/>
            <person name="Terrat Y."/>
            <person name="Giani A."/>
            <person name="Fortin N."/>
            <person name="Tromas N."/>
            <person name="Shapiro B.J."/>
        </authorList>
    </citation>
    <scope>NUCLEOTIDE SEQUENCE [LARGE SCALE GENOMIC DNA]</scope>
    <source>
        <strain evidence="4">Mn_MB_F_20050700_S1D</strain>
    </source>
</reference>
<dbReference type="InterPro" id="IPR010359">
    <property type="entry name" value="IrrE_HExxH"/>
</dbReference>